<comment type="caution">
    <text evidence="2">The sequence shown here is derived from an EMBL/GenBank/DDBJ whole genome shotgun (WGS) entry which is preliminary data.</text>
</comment>
<gene>
    <name evidence="2" type="ORF">GWK47_034444</name>
</gene>
<feature type="compositionally biased region" description="Low complexity" evidence="1">
    <location>
        <begin position="526"/>
        <end position="552"/>
    </location>
</feature>
<accession>A0A8J4YHM9</accession>
<reference evidence="2" key="1">
    <citation type="submission" date="2020-07" db="EMBL/GenBank/DDBJ databases">
        <title>The High-quality genome of the commercially important snow crab, Chionoecetes opilio.</title>
        <authorList>
            <person name="Jeong J.-H."/>
            <person name="Ryu S."/>
        </authorList>
    </citation>
    <scope>NUCLEOTIDE SEQUENCE</scope>
    <source>
        <strain evidence="2">MADBK_172401_WGS</strain>
        <tissue evidence="2">Digestive gland</tissue>
    </source>
</reference>
<dbReference type="AlphaFoldDB" id="A0A8J4YHM9"/>
<evidence type="ECO:0000313" key="3">
    <source>
        <dbReference type="Proteomes" id="UP000770661"/>
    </source>
</evidence>
<feature type="compositionally biased region" description="Low complexity" evidence="1">
    <location>
        <begin position="23"/>
        <end position="35"/>
    </location>
</feature>
<feature type="region of interest" description="Disordered" evidence="1">
    <location>
        <begin position="526"/>
        <end position="579"/>
    </location>
</feature>
<evidence type="ECO:0000256" key="1">
    <source>
        <dbReference type="SAM" id="MobiDB-lite"/>
    </source>
</evidence>
<dbReference type="EMBL" id="JACEEZ010003228">
    <property type="protein sequence ID" value="KAG0727557.1"/>
    <property type="molecule type" value="Genomic_DNA"/>
</dbReference>
<name>A0A8J4YHM9_CHIOP</name>
<dbReference type="Proteomes" id="UP000770661">
    <property type="component" value="Unassembled WGS sequence"/>
</dbReference>
<protein>
    <submittedName>
        <fullName evidence="2">Uncharacterized protein</fullName>
    </submittedName>
</protein>
<feature type="compositionally biased region" description="Pro residues" evidence="1">
    <location>
        <begin position="555"/>
        <end position="565"/>
    </location>
</feature>
<organism evidence="2 3">
    <name type="scientific">Chionoecetes opilio</name>
    <name type="common">Atlantic snow crab</name>
    <name type="synonym">Cancer opilio</name>
    <dbReference type="NCBI Taxonomy" id="41210"/>
    <lineage>
        <taxon>Eukaryota</taxon>
        <taxon>Metazoa</taxon>
        <taxon>Ecdysozoa</taxon>
        <taxon>Arthropoda</taxon>
        <taxon>Crustacea</taxon>
        <taxon>Multicrustacea</taxon>
        <taxon>Malacostraca</taxon>
        <taxon>Eumalacostraca</taxon>
        <taxon>Eucarida</taxon>
        <taxon>Decapoda</taxon>
        <taxon>Pleocyemata</taxon>
        <taxon>Brachyura</taxon>
        <taxon>Eubrachyura</taxon>
        <taxon>Majoidea</taxon>
        <taxon>Majidae</taxon>
        <taxon>Chionoecetes</taxon>
    </lineage>
</organism>
<proteinExistence type="predicted"/>
<evidence type="ECO:0000313" key="2">
    <source>
        <dbReference type="EMBL" id="KAG0727557.1"/>
    </source>
</evidence>
<feature type="region of interest" description="Disordered" evidence="1">
    <location>
        <begin position="1"/>
        <end position="47"/>
    </location>
</feature>
<keyword evidence="3" id="KW-1185">Reference proteome</keyword>
<sequence>MSRGIKMSRGIMSDSSDSESGLEDSWPASPSSVRPSEPRVPPHPGVDSHNVDDIFAVNYSGLLSCGPRLNSWATFEKKNLSGLRRSGFCTPLSNAFGRLAVVCKQIPAITMETTTPQLRLWAFDLTTFLYCPLPAHAQKREYAQLGGRQIQKGGLIFRPVKSSNSILPENDPGVTHRLSDPVTSMEGEGAYRSLPIAGREIREEDPCGLFSVNELYHSAQRLWVGRSVATRAARLSRAQVFEREFERLAPLKFFLSNAPLAMGLHITPPPLCASPTAHSLQALRGAYKEFYINEREQSGSAAPMPVVPPYNLGSSDDDCIIEEQPATSRDRRQFLVIFLPSYTFAYDFHPQPDQQRHPASPPSPILFDMDTHDQQEEATQKIRGRRTTRALNMSLEEKLSKRQRRSQEASQPCLIQMRGDSLKNVVLGCGMGVSDIFLCDVACMYLHPVWVQRGGCAFPKSLAPICNLCGDDICVQTWGAAGSSGATEMRGLATTRRCPPLDTSAHIYRRRATNEQTLMTRYVRPANAPQPAPADAAPASAPQPASADEQQPGPSNEPQPGPSKEPLPSLSEFEGFMMDVAKRQGQRSLAILRALGHTVLGISRDA</sequence>